<dbReference type="Pfam" id="PF01151">
    <property type="entry name" value="ELO"/>
    <property type="match status" value="1"/>
</dbReference>
<dbReference type="GO" id="GO:0034626">
    <property type="term" value="P:fatty acid elongation, polyunsaturated fatty acid"/>
    <property type="evidence" value="ECO:0007669"/>
    <property type="project" value="TreeGrafter"/>
</dbReference>
<evidence type="ECO:0000256" key="8">
    <source>
        <dbReference type="ARBA" id="ARBA00023136"/>
    </source>
</evidence>
<gene>
    <name evidence="11" type="primary">101893043</name>
</gene>
<keyword evidence="7 10" id="KW-0443">Lipid metabolism</keyword>
<dbReference type="OrthoDB" id="434092at2759"/>
<dbReference type="KEGG" id="mde:101893043"/>
<protein>
    <recommendedName>
        <fullName evidence="10">Elongation of very long chain fatty acids protein</fullName>
        <ecNumber evidence="10">2.3.1.199</ecNumber>
    </recommendedName>
    <alternativeName>
        <fullName evidence="10">Very-long-chain 3-oxoacyl-CoA synthase</fullName>
    </alternativeName>
</protein>
<evidence type="ECO:0000256" key="3">
    <source>
        <dbReference type="ARBA" id="ARBA00022679"/>
    </source>
</evidence>
<comment type="subcellular location">
    <subcellularLocation>
        <location evidence="1">Membrane</location>
        <topology evidence="1">Multi-pass membrane protein</topology>
    </subcellularLocation>
</comment>
<evidence type="ECO:0000256" key="7">
    <source>
        <dbReference type="ARBA" id="ARBA00023098"/>
    </source>
</evidence>
<evidence type="ECO:0000256" key="4">
    <source>
        <dbReference type="ARBA" id="ARBA00022692"/>
    </source>
</evidence>
<keyword evidence="8 10" id="KW-0472">Membrane</keyword>
<evidence type="ECO:0000256" key="6">
    <source>
        <dbReference type="ARBA" id="ARBA00022989"/>
    </source>
</evidence>
<dbReference type="AlphaFoldDB" id="A0A1I8NBE7"/>
<sequence length="283" mass="33273">MFYVVKYLYGLLAQQYADHADPRVKDWPLVYSPVIPVSIIALYLLFVLKYGPKWMENRQPFELKNIMRVYNVIQVIANLVLFVCAIPNSYGHRNFSFRCQPPEPTNTEPWMMNCLYVTYGYYLTKYLDLFDTIFIVLRKKTQQVTFLHVYHHAGMVLGVHLYITFFPGSHSTMLGVINLLVHTVMYGYYFIASVRPSTSSLWWKRYITQMQLAQFAYLAFHFLQVVVNNSCNHPFLIAIVGFMQNIFMFSLFFEFYYRTYMKKDKKVNSAAVGVANEKQLKSS</sequence>
<feature type="transmembrane region" description="Helical" evidence="10">
    <location>
        <begin position="172"/>
        <end position="191"/>
    </location>
</feature>
<keyword evidence="5 10" id="KW-0276">Fatty acid metabolism</keyword>
<dbReference type="VEuPathDB" id="VectorBase:MDOMA2_015482"/>
<evidence type="ECO:0000256" key="2">
    <source>
        <dbReference type="ARBA" id="ARBA00022516"/>
    </source>
</evidence>
<dbReference type="GO" id="GO:0019367">
    <property type="term" value="P:fatty acid elongation, saturated fatty acid"/>
    <property type="evidence" value="ECO:0007669"/>
    <property type="project" value="TreeGrafter"/>
</dbReference>
<feature type="transmembrane region" description="Helical" evidence="10">
    <location>
        <begin position="110"/>
        <end position="137"/>
    </location>
</feature>
<name>A0A1I8NBE7_MUSDO</name>
<dbReference type="InterPro" id="IPR030457">
    <property type="entry name" value="ELO_CS"/>
</dbReference>
<keyword evidence="3 10" id="KW-0808">Transferase</keyword>
<dbReference type="EnsemblMetazoa" id="MDOA013510-RA">
    <property type="protein sequence ID" value="MDOA013510-PA"/>
    <property type="gene ID" value="MDOA013510"/>
</dbReference>
<feature type="transmembrane region" description="Helical" evidence="10">
    <location>
        <begin position="69"/>
        <end position="90"/>
    </location>
</feature>
<dbReference type="GO" id="GO:0042761">
    <property type="term" value="P:very long-chain fatty acid biosynthetic process"/>
    <property type="evidence" value="ECO:0007669"/>
    <property type="project" value="TreeGrafter"/>
</dbReference>
<dbReference type="GO" id="GO:0034625">
    <property type="term" value="P:fatty acid elongation, monounsaturated fatty acid"/>
    <property type="evidence" value="ECO:0007669"/>
    <property type="project" value="TreeGrafter"/>
</dbReference>
<feature type="transmembrane region" description="Helical" evidence="10">
    <location>
        <begin position="212"/>
        <end position="229"/>
    </location>
</feature>
<dbReference type="EC" id="2.3.1.199" evidence="10"/>
<dbReference type="STRING" id="7370.A0A1I8NBE7"/>
<dbReference type="GO" id="GO:0005789">
    <property type="term" value="C:endoplasmic reticulum membrane"/>
    <property type="evidence" value="ECO:0007669"/>
    <property type="project" value="TreeGrafter"/>
</dbReference>
<keyword evidence="9 10" id="KW-0275">Fatty acid biosynthesis</keyword>
<dbReference type="PANTHER" id="PTHR11157:SF116">
    <property type="entry name" value="ELONGATION OF VERY LONG CHAIN FATTY ACIDS PROTEIN-RELATED"/>
    <property type="match status" value="1"/>
</dbReference>
<comment type="similarity">
    <text evidence="10">Belongs to the ELO family.</text>
</comment>
<evidence type="ECO:0000256" key="10">
    <source>
        <dbReference type="RuleBase" id="RU361115"/>
    </source>
</evidence>
<dbReference type="InterPro" id="IPR002076">
    <property type="entry name" value="ELO_fam"/>
</dbReference>
<reference evidence="11" key="1">
    <citation type="submission" date="2020-05" db="UniProtKB">
        <authorList>
            <consortium name="EnsemblMetazoa"/>
        </authorList>
    </citation>
    <scope>IDENTIFICATION</scope>
    <source>
        <strain evidence="11">Aabys</strain>
    </source>
</reference>
<accession>A0A1I8NBE7</accession>
<dbReference type="eggNOG" id="KOG3071">
    <property type="taxonomic scope" value="Eukaryota"/>
</dbReference>
<feature type="transmembrane region" description="Helical" evidence="10">
    <location>
        <begin position="235"/>
        <end position="257"/>
    </location>
</feature>
<organism evidence="11">
    <name type="scientific">Musca domestica</name>
    <name type="common">House fly</name>
    <dbReference type="NCBI Taxonomy" id="7370"/>
    <lineage>
        <taxon>Eukaryota</taxon>
        <taxon>Metazoa</taxon>
        <taxon>Ecdysozoa</taxon>
        <taxon>Arthropoda</taxon>
        <taxon>Hexapoda</taxon>
        <taxon>Insecta</taxon>
        <taxon>Pterygota</taxon>
        <taxon>Neoptera</taxon>
        <taxon>Endopterygota</taxon>
        <taxon>Diptera</taxon>
        <taxon>Brachycera</taxon>
        <taxon>Muscomorpha</taxon>
        <taxon>Muscoidea</taxon>
        <taxon>Muscidae</taxon>
        <taxon>Musca</taxon>
    </lineage>
</organism>
<dbReference type="VEuPathDB" id="VectorBase:MDOA013510"/>
<dbReference type="GO" id="GO:0030148">
    <property type="term" value="P:sphingolipid biosynthetic process"/>
    <property type="evidence" value="ECO:0007669"/>
    <property type="project" value="TreeGrafter"/>
</dbReference>
<feature type="transmembrane region" description="Helical" evidence="10">
    <location>
        <begin position="149"/>
        <end position="166"/>
    </location>
</feature>
<dbReference type="RefSeq" id="XP_005189663.3">
    <property type="nucleotide sequence ID" value="XM_005189606.4"/>
</dbReference>
<dbReference type="PROSITE" id="PS01188">
    <property type="entry name" value="ELO"/>
    <property type="match status" value="1"/>
</dbReference>
<keyword evidence="4 10" id="KW-0812">Transmembrane</keyword>
<evidence type="ECO:0000256" key="9">
    <source>
        <dbReference type="ARBA" id="ARBA00023160"/>
    </source>
</evidence>
<dbReference type="GO" id="GO:0009922">
    <property type="term" value="F:fatty acid elongase activity"/>
    <property type="evidence" value="ECO:0007669"/>
    <property type="project" value="UniProtKB-EC"/>
</dbReference>
<evidence type="ECO:0000256" key="1">
    <source>
        <dbReference type="ARBA" id="ARBA00004141"/>
    </source>
</evidence>
<dbReference type="PANTHER" id="PTHR11157">
    <property type="entry name" value="FATTY ACID ACYL TRANSFERASE-RELATED"/>
    <property type="match status" value="1"/>
</dbReference>
<proteinExistence type="inferred from homology"/>
<evidence type="ECO:0000313" key="11">
    <source>
        <dbReference type="EnsemblMetazoa" id="MDOA013510-PA"/>
    </source>
</evidence>
<keyword evidence="6 10" id="KW-1133">Transmembrane helix</keyword>
<comment type="catalytic activity">
    <reaction evidence="10">
        <text>a very-long-chain acyl-CoA + malonyl-CoA + H(+) = a very-long-chain 3-oxoacyl-CoA + CO2 + CoA</text>
        <dbReference type="Rhea" id="RHEA:32727"/>
        <dbReference type="ChEBI" id="CHEBI:15378"/>
        <dbReference type="ChEBI" id="CHEBI:16526"/>
        <dbReference type="ChEBI" id="CHEBI:57287"/>
        <dbReference type="ChEBI" id="CHEBI:57384"/>
        <dbReference type="ChEBI" id="CHEBI:90725"/>
        <dbReference type="ChEBI" id="CHEBI:90736"/>
        <dbReference type="EC" id="2.3.1.199"/>
    </reaction>
</comment>
<evidence type="ECO:0000256" key="5">
    <source>
        <dbReference type="ARBA" id="ARBA00022832"/>
    </source>
</evidence>
<keyword evidence="2 10" id="KW-0444">Lipid biosynthesis</keyword>
<feature type="transmembrane region" description="Helical" evidence="10">
    <location>
        <begin position="29"/>
        <end position="48"/>
    </location>
</feature>